<dbReference type="GeneID" id="14696480"/>
<feature type="non-terminal residue" evidence="1">
    <location>
        <position position="166"/>
    </location>
</feature>
<organism evidence="1 2">
    <name type="scientific">Plasmodium cynomolgi (strain B)</name>
    <dbReference type="NCBI Taxonomy" id="1120755"/>
    <lineage>
        <taxon>Eukaryota</taxon>
        <taxon>Sar</taxon>
        <taxon>Alveolata</taxon>
        <taxon>Apicomplexa</taxon>
        <taxon>Aconoidasida</taxon>
        <taxon>Haemosporida</taxon>
        <taxon>Plasmodiidae</taxon>
        <taxon>Plasmodium</taxon>
        <taxon>Plasmodium (Plasmodium)</taxon>
    </lineage>
</organism>
<dbReference type="RefSeq" id="XP_004228156.1">
    <property type="nucleotide sequence ID" value="XM_004228108.1"/>
</dbReference>
<proteinExistence type="predicted"/>
<dbReference type="Proteomes" id="UP000006319">
    <property type="component" value="Unassembled WGS sequence"/>
</dbReference>
<evidence type="ECO:0008006" key="3">
    <source>
        <dbReference type="Google" id="ProtNLM"/>
    </source>
</evidence>
<keyword evidence="2" id="KW-1185">Reference proteome</keyword>
<dbReference type="OrthoDB" id="387794at2759"/>
<evidence type="ECO:0000313" key="1">
    <source>
        <dbReference type="EMBL" id="GAB69938.1"/>
    </source>
</evidence>
<name>K6UNZ3_PLACD</name>
<evidence type="ECO:0000313" key="2">
    <source>
        <dbReference type="Proteomes" id="UP000006319"/>
    </source>
</evidence>
<dbReference type="VEuPathDB" id="PlasmoDB:PCYB_006870"/>
<sequence>MKNICEQFLKLYMSLTNIINNKKKVLKHNINVCVDYFYNAIESQCESTIDNHLLPDLIYNIEEDLLNNIDKLYNLYAKYTKLNTIINSRSETNKHQLLSLSTKCCTDYIEASYICNPGNNKNNNKFCEKLTPFKSKYEELYDQVGTNGFEFSANFKKLTECGDTNI</sequence>
<protein>
    <recommendedName>
        <fullName evidence="3">CYIR protein</fullName>
    </recommendedName>
</protein>
<dbReference type="KEGG" id="pcy:PCYB_006870"/>
<gene>
    <name evidence="1" type="ORF">PCYB_006870</name>
</gene>
<accession>K6UNZ3</accession>
<reference evidence="1 2" key="1">
    <citation type="journal article" date="2012" name="Nat. Genet.">
        <title>Plasmodium cynomolgi genome sequences provide insight into Plasmodium vivax and the monkey malaria clade.</title>
        <authorList>
            <person name="Tachibana S."/>
            <person name="Sullivan S.A."/>
            <person name="Kawai S."/>
            <person name="Nakamura S."/>
            <person name="Kim H.R."/>
            <person name="Goto N."/>
            <person name="Arisue N."/>
            <person name="Palacpac N.M.Q."/>
            <person name="Honma H."/>
            <person name="Yagi M."/>
            <person name="Tougan T."/>
            <person name="Katakai Y."/>
            <person name="Kaneko O."/>
            <person name="Mita T."/>
            <person name="Kita K."/>
            <person name="Yasutomi Y."/>
            <person name="Sutton P.L."/>
            <person name="Shakhbatyan R."/>
            <person name="Horii T."/>
            <person name="Yasunaga T."/>
            <person name="Barnwell J.W."/>
            <person name="Escalante A.A."/>
            <person name="Carlton J.M."/>
            <person name="Tanabe K."/>
        </authorList>
    </citation>
    <scope>NUCLEOTIDE SEQUENCE [LARGE SCALE GENOMIC DNA]</scope>
    <source>
        <strain evidence="1 2">B</strain>
    </source>
</reference>
<dbReference type="PhylomeDB" id="K6UNZ3"/>
<dbReference type="EMBL" id="DF158223">
    <property type="protein sequence ID" value="GAB69938.1"/>
    <property type="molecule type" value="Genomic_DNA"/>
</dbReference>
<dbReference type="AlphaFoldDB" id="K6UNZ3"/>